<keyword evidence="1" id="KW-0732">Signal</keyword>
<sequence length="130" mass="14451">MVMTASFFKFRPCAAFLTACRLLVSYPSTDEIASTITCKVLMVVRTPLTQNRPSTLPKQGKYGIGNIEYFISPFRTTCHRFLNGRSRQFLVECRDALGMPSKLPLHPCSALHPLQTAEASACKCLEFEGA</sequence>
<evidence type="ECO:0008006" key="4">
    <source>
        <dbReference type="Google" id="ProtNLM"/>
    </source>
</evidence>
<evidence type="ECO:0000256" key="1">
    <source>
        <dbReference type="SAM" id="SignalP"/>
    </source>
</evidence>
<evidence type="ECO:0000313" key="3">
    <source>
        <dbReference type="Proteomes" id="UP000026962"/>
    </source>
</evidence>
<keyword evidence="3" id="KW-1185">Reference proteome</keyword>
<dbReference type="EnsemblPlants" id="OPUNC10G12650.1">
    <property type="protein sequence ID" value="OPUNC10G12650.1"/>
    <property type="gene ID" value="OPUNC10G12650"/>
</dbReference>
<protein>
    <recommendedName>
        <fullName evidence="4">Secreted protein</fullName>
    </recommendedName>
</protein>
<reference evidence="2" key="1">
    <citation type="submission" date="2015-04" db="UniProtKB">
        <authorList>
            <consortium name="EnsemblPlants"/>
        </authorList>
    </citation>
    <scope>IDENTIFICATION</scope>
</reference>
<evidence type="ECO:0000313" key="2">
    <source>
        <dbReference type="EnsemblPlants" id="OPUNC10G12650.1"/>
    </source>
</evidence>
<name>A0A0E0M947_ORYPU</name>
<dbReference type="Gramene" id="OPUNC10G12650.1">
    <property type="protein sequence ID" value="OPUNC10G12650.1"/>
    <property type="gene ID" value="OPUNC10G12650"/>
</dbReference>
<accession>A0A0E0M947</accession>
<dbReference type="AlphaFoldDB" id="A0A0E0M947"/>
<dbReference type="HOGENOM" id="CLU_1941364_0_0_1"/>
<dbReference type="Proteomes" id="UP000026962">
    <property type="component" value="Chromosome 10"/>
</dbReference>
<organism evidence="2">
    <name type="scientific">Oryza punctata</name>
    <name type="common">Red rice</name>
    <dbReference type="NCBI Taxonomy" id="4537"/>
    <lineage>
        <taxon>Eukaryota</taxon>
        <taxon>Viridiplantae</taxon>
        <taxon>Streptophyta</taxon>
        <taxon>Embryophyta</taxon>
        <taxon>Tracheophyta</taxon>
        <taxon>Spermatophyta</taxon>
        <taxon>Magnoliopsida</taxon>
        <taxon>Liliopsida</taxon>
        <taxon>Poales</taxon>
        <taxon>Poaceae</taxon>
        <taxon>BOP clade</taxon>
        <taxon>Oryzoideae</taxon>
        <taxon>Oryzeae</taxon>
        <taxon>Oryzinae</taxon>
        <taxon>Oryza</taxon>
    </lineage>
</organism>
<proteinExistence type="predicted"/>
<reference evidence="2" key="2">
    <citation type="submission" date="2018-05" db="EMBL/GenBank/DDBJ databases">
        <title>OpunRS2 (Oryza punctata Reference Sequence Version 2).</title>
        <authorList>
            <person name="Zhang J."/>
            <person name="Kudrna D."/>
            <person name="Lee S."/>
            <person name="Talag J."/>
            <person name="Welchert J."/>
            <person name="Wing R.A."/>
        </authorList>
    </citation>
    <scope>NUCLEOTIDE SEQUENCE [LARGE SCALE GENOMIC DNA]</scope>
</reference>
<feature type="signal peptide" evidence="1">
    <location>
        <begin position="1"/>
        <end position="15"/>
    </location>
</feature>
<feature type="chain" id="PRO_5012791291" description="Secreted protein" evidence="1">
    <location>
        <begin position="16"/>
        <end position="130"/>
    </location>
</feature>